<keyword evidence="14" id="KW-0347">Helicase</keyword>
<dbReference type="AlphaFoldDB" id="A0A6P8HVW2"/>
<accession>A0A6P8HVW2</accession>
<protein>
    <recommendedName>
        <fullName evidence="9">3'-5' exonuclease</fullName>
    </recommendedName>
    <alternativeName>
        <fullName evidence="10">Werner Syndrome-like exonuclease</fullName>
    </alternativeName>
</protein>
<evidence type="ECO:0000256" key="6">
    <source>
        <dbReference type="ARBA" id="ARBA00022842"/>
    </source>
</evidence>
<comment type="subcellular location">
    <subcellularLocation>
        <location evidence="1">Nucleus</location>
    </subcellularLocation>
</comment>
<comment type="function">
    <text evidence="11">Has exonuclease activity on both single-stranded and duplex templates bearing overhangs, but not blunt ended duplex DNA, and cleaves in a 3'-5' direction. Essential for the formation of DNA replication focal centers. Has an important role in maintaining genome stability.</text>
</comment>
<dbReference type="GO" id="GO:0005634">
    <property type="term" value="C:nucleus"/>
    <property type="evidence" value="ECO:0007669"/>
    <property type="project" value="UniProtKB-SubCell"/>
</dbReference>
<dbReference type="InterPro" id="IPR002562">
    <property type="entry name" value="3'-5'_exonuclease_dom"/>
</dbReference>
<keyword evidence="7" id="KW-0539">Nucleus</keyword>
<evidence type="ECO:0000256" key="9">
    <source>
        <dbReference type="ARBA" id="ARBA00040531"/>
    </source>
</evidence>
<dbReference type="SMART" id="SM00474">
    <property type="entry name" value="35EXOc"/>
    <property type="match status" value="1"/>
</dbReference>
<evidence type="ECO:0000256" key="5">
    <source>
        <dbReference type="ARBA" id="ARBA00022839"/>
    </source>
</evidence>
<dbReference type="PANTHER" id="PTHR13620">
    <property type="entry name" value="3-5 EXONUCLEASE"/>
    <property type="match status" value="1"/>
</dbReference>
<evidence type="ECO:0000256" key="7">
    <source>
        <dbReference type="ARBA" id="ARBA00023242"/>
    </source>
</evidence>
<dbReference type="KEGG" id="aten:116296637"/>
<organism evidence="13 14">
    <name type="scientific">Actinia tenebrosa</name>
    <name type="common">Australian red waratah sea anemone</name>
    <dbReference type="NCBI Taxonomy" id="6105"/>
    <lineage>
        <taxon>Eukaryota</taxon>
        <taxon>Metazoa</taxon>
        <taxon>Cnidaria</taxon>
        <taxon>Anthozoa</taxon>
        <taxon>Hexacorallia</taxon>
        <taxon>Actiniaria</taxon>
        <taxon>Actiniidae</taxon>
        <taxon>Actinia</taxon>
    </lineage>
</organism>
<evidence type="ECO:0000256" key="10">
    <source>
        <dbReference type="ARBA" id="ARBA00042761"/>
    </source>
</evidence>
<dbReference type="CDD" id="cd06141">
    <property type="entry name" value="WRN_exo"/>
    <property type="match status" value="1"/>
</dbReference>
<dbReference type="GeneID" id="116296637"/>
<dbReference type="InParanoid" id="A0A6P8HVW2"/>
<dbReference type="OrthoDB" id="10261556at2759"/>
<dbReference type="InterPro" id="IPR051132">
    <property type="entry name" value="3-5_Exonuclease_domain"/>
</dbReference>
<evidence type="ECO:0000256" key="2">
    <source>
        <dbReference type="ARBA" id="ARBA00022722"/>
    </source>
</evidence>
<keyword evidence="6" id="KW-0460">Magnesium</keyword>
<sequence length="268" mass="30433">MNVFCAVLLRNDSLKTKKSQDIKMSDVEAKKRKLPEWLKRSSQSDIVQTLSVDYASLSMDKPGRTLPSSFYEGFNDAKLPLLKYNGRIIYCLHKDECNFICDSLITSAQEETVMGFDMEWRVSFIKCGGSRKTALIQLCASEDTCYLFHLSRMSGFPSALKLLLENDKILKTGVGIISDIGKLSKEFDVNPRGLVDLSVLANQQLNSNENWSLTGLVMNLFKQQLNKDHNIRCSNWEVTPLSKEQHVCCNRCICWIDGLQKSEVNKIE</sequence>
<name>A0A6P8HVW2_ACTTE</name>
<evidence type="ECO:0000256" key="1">
    <source>
        <dbReference type="ARBA" id="ARBA00004123"/>
    </source>
</evidence>
<evidence type="ECO:0000256" key="3">
    <source>
        <dbReference type="ARBA" id="ARBA00022723"/>
    </source>
</evidence>
<dbReference type="Pfam" id="PF01612">
    <property type="entry name" value="DNA_pol_A_exo1"/>
    <property type="match status" value="1"/>
</dbReference>
<dbReference type="RefSeq" id="XP_031560549.1">
    <property type="nucleotide sequence ID" value="XM_031704689.1"/>
</dbReference>
<keyword evidence="14" id="KW-0067">ATP-binding</keyword>
<evidence type="ECO:0000313" key="13">
    <source>
        <dbReference type="Proteomes" id="UP000515163"/>
    </source>
</evidence>
<dbReference type="InterPro" id="IPR036397">
    <property type="entry name" value="RNaseH_sf"/>
</dbReference>
<feature type="domain" description="3'-5' exonuclease" evidence="12">
    <location>
        <begin position="88"/>
        <end position="268"/>
    </location>
</feature>
<dbReference type="GO" id="GO:0006139">
    <property type="term" value="P:nucleobase-containing compound metabolic process"/>
    <property type="evidence" value="ECO:0007669"/>
    <property type="project" value="InterPro"/>
</dbReference>
<dbReference type="Proteomes" id="UP000515163">
    <property type="component" value="Unplaced"/>
</dbReference>
<comment type="similarity">
    <text evidence="8">Belongs to the WRNexo family.</text>
</comment>
<dbReference type="GO" id="GO:0046872">
    <property type="term" value="F:metal ion binding"/>
    <property type="evidence" value="ECO:0007669"/>
    <property type="project" value="UniProtKB-KW"/>
</dbReference>
<evidence type="ECO:0000313" key="14">
    <source>
        <dbReference type="RefSeq" id="XP_031560549.1"/>
    </source>
</evidence>
<dbReference type="SUPFAM" id="SSF53098">
    <property type="entry name" value="Ribonuclease H-like"/>
    <property type="match status" value="1"/>
</dbReference>
<evidence type="ECO:0000256" key="4">
    <source>
        <dbReference type="ARBA" id="ARBA00022801"/>
    </source>
</evidence>
<keyword evidence="3" id="KW-0479">Metal-binding</keyword>
<dbReference type="GO" id="GO:0004386">
    <property type="term" value="F:helicase activity"/>
    <property type="evidence" value="ECO:0007669"/>
    <property type="project" value="UniProtKB-KW"/>
</dbReference>
<dbReference type="PANTHER" id="PTHR13620:SF109">
    <property type="entry name" value="3'-5' EXONUCLEASE"/>
    <property type="match status" value="1"/>
</dbReference>
<dbReference type="Gene3D" id="3.30.420.10">
    <property type="entry name" value="Ribonuclease H-like superfamily/Ribonuclease H"/>
    <property type="match status" value="1"/>
</dbReference>
<dbReference type="InterPro" id="IPR012337">
    <property type="entry name" value="RNaseH-like_sf"/>
</dbReference>
<reference evidence="14" key="1">
    <citation type="submission" date="2025-08" db="UniProtKB">
        <authorList>
            <consortium name="RefSeq"/>
        </authorList>
    </citation>
    <scope>IDENTIFICATION</scope>
    <source>
        <tissue evidence="14">Tentacle</tissue>
    </source>
</reference>
<proteinExistence type="inferred from homology"/>
<evidence type="ECO:0000256" key="8">
    <source>
        <dbReference type="ARBA" id="ARBA00037949"/>
    </source>
</evidence>
<keyword evidence="2" id="KW-0540">Nuclease</keyword>
<keyword evidence="14" id="KW-0547">Nucleotide-binding</keyword>
<keyword evidence="13" id="KW-1185">Reference proteome</keyword>
<keyword evidence="5" id="KW-0269">Exonuclease</keyword>
<evidence type="ECO:0000256" key="11">
    <source>
        <dbReference type="ARBA" id="ARBA00045901"/>
    </source>
</evidence>
<keyword evidence="4" id="KW-0378">Hydrolase</keyword>
<dbReference type="GO" id="GO:0003676">
    <property type="term" value="F:nucleic acid binding"/>
    <property type="evidence" value="ECO:0007669"/>
    <property type="project" value="InterPro"/>
</dbReference>
<evidence type="ECO:0000259" key="12">
    <source>
        <dbReference type="SMART" id="SM00474"/>
    </source>
</evidence>
<dbReference type="GO" id="GO:0008408">
    <property type="term" value="F:3'-5' exonuclease activity"/>
    <property type="evidence" value="ECO:0007669"/>
    <property type="project" value="InterPro"/>
</dbReference>
<gene>
    <name evidence="14" type="primary">LOC116296637</name>
</gene>